<dbReference type="EMBL" id="KZ293693">
    <property type="protein sequence ID" value="PBK85151.1"/>
    <property type="molecule type" value="Genomic_DNA"/>
</dbReference>
<reference evidence="2" key="1">
    <citation type="journal article" date="2017" name="Nat. Ecol. Evol.">
        <title>Genome expansion and lineage-specific genetic innovations in the forest pathogenic fungi Armillaria.</title>
        <authorList>
            <person name="Sipos G."/>
            <person name="Prasanna A.N."/>
            <person name="Walter M.C."/>
            <person name="O'Connor E."/>
            <person name="Balint B."/>
            <person name="Krizsan K."/>
            <person name="Kiss B."/>
            <person name="Hess J."/>
            <person name="Varga T."/>
            <person name="Slot J."/>
            <person name="Riley R."/>
            <person name="Boka B."/>
            <person name="Rigling D."/>
            <person name="Barry K."/>
            <person name="Lee J."/>
            <person name="Mihaltcheva S."/>
            <person name="LaButti K."/>
            <person name="Lipzen A."/>
            <person name="Waldron R."/>
            <person name="Moloney N.M."/>
            <person name="Sperisen C."/>
            <person name="Kredics L."/>
            <person name="Vagvoelgyi C."/>
            <person name="Patrignani A."/>
            <person name="Fitzpatrick D."/>
            <person name="Nagy I."/>
            <person name="Doyle S."/>
            <person name="Anderson J.B."/>
            <person name="Grigoriev I.V."/>
            <person name="Gueldener U."/>
            <person name="Muensterkoetter M."/>
            <person name="Nagy L.G."/>
        </authorList>
    </citation>
    <scope>NUCLEOTIDE SEQUENCE [LARGE SCALE GENOMIC DNA]</scope>
    <source>
        <strain evidence="2">Ar21-2</strain>
    </source>
</reference>
<sequence length="115" mass="13606">MPFFLTSTSYRAKKEVNQLDVEIHCLTTYIQDEDLFLCMKIEEYSTVHPPTAFQIDKHCHSRACFNNQHIWCLIHLARDLHKKEEGWSDMLQDDDIGPGDDEDDEELRWQMMAMA</sequence>
<dbReference type="Proteomes" id="UP000217790">
    <property type="component" value="Unassembled WGS sequence"/>
</dbReference>
<dbReference type="OrthoDB" id="2676448at2759"/>
<name>A0A2H3CQ20_ARMGA</name>
<evidence type="ECO:0000313" key="2">
    <source>
        <dbReference type="Proteomes" id="UP000217790"/>
    </source>
</evidence>
<accession>A0A2H3CQ20</accession>
<proteinExistence type="predicted"/>
<organism evidence="1 2">
    <name type="scientific">Armillaria gallica</name>
    <name type="common">Bulbous honey fungus</name>
    <name type="synonym">Armillaria bulbosa</name>
    <dbReference type="NCBI Taxonomy" id="47427"/>
    <lineage>
        <taxon>Eukaryota</taxon>
        <taxon>Fungi</taxon>
        <taxon>Dikarya</taxon>
        <taxon>Basidiomycota</taxon>
        <taxon>Agaricomycotina</taxon>
        <taxon>Agaricomycetes</taxon>
        <taxon>Agaricomycetidae</taxon>
        <taxon>Agaricales</taxon>
        <taxon>Marasmiineae</taxon>
        <taxon>Physalacriaceae</taxon>
        <taxon>Armillaria</taxon>
    </lineage>
</organism>
<dbReference type="InParanoid" id="A0A2H3CQ20"/>
<gene>
    <name evidence="1" type="ORF">ARMGADRAFT_1036634</name>
</gene>
<evidence type="ECO:0000313" key="1">
    <source>
        <dbReference type="EMBL" id="PBK85151.1"/>
    </source>
</evidence>
<dbReference type="AlphaFoldDB" id="A0A2H3CQ20"/>
<protein>
    <submittedName>
        <fullName evidence="1">Uncharacterized protein</fullName>
    </submittedName>
</protein>
<keyword evidence="2" id="KW-1185">Reference proteome</keyword>